<evidence type="ECO:0000256" key="2">
    <source>
        <dbReference type="ARBA" id="ARBA00005194"/>
    </source>
</evidence>
<keyword evidence="10 11" id="KW-0275">Fatty acid biosynthesis</keyword>
<gene>
    <name evidence="12" type="ORF">MENT_LOCUS26150</name>
</gene>
<keyword evidence="3 11" id="KW-0444">Lipid biosynthesis</keyword>
<evidence type="ECO:0000256" key="10">
    <source>
        <dbReference type="ARBA" id="ARBA00023160"/>
    </source>
</evidence>
<dbReference type="GO" id="GO:0034626">
    <property type="term" value="P:fatty acid elongation, polyunsaturated fatty acid"/>
    <property type="evidence" value="ECO:0007669"/>
    <property type="project" value="TreeGrafter"/>
</dbReference>
<dbReference type="PANTHER" id="PTHR11157">
    <property type="entry name" value="FATTY ACID ACYL TRANSFERASE-RELATED"/>
    <property type="match status" value="1"/>
</dbReference>
<feature type="transmembrane region" description="Helical" evidence="11">
    <location>
        <begin position="57"/>
        <end position="74"/>
    </location>
</feature>
<dbReference type="GO" id="GO:0009922">
    <property type="term" value="F:fatty acid elongase activity"/>
    <property type="evidence" value="ECO:0007669"/>
    <property type="project" value="UniProtKB-EC"/>
</dbReference>
<comment type="catalytic activity">
    <reaction evidence="11">
        <text>a very-long-chain acyl-CoA + malonyl-CoA + H(+) = a very-long-chain 3-oxoacyl-CoA + CO2 + CoA</text>
        <dbReference type="Rhea" id="RHEA:32727"/>
        <dbReference type="ChEBI" id="CHEBI:15378"/>
        <dbReference type="ChEBI" id="CHEBI:16526"/>
        <dbReference type="ChEBI" id="CHEBI:57287"/>
        <dbReference type="ChEBI" id="CHEBI:57384"/>
        <dbReference type="ChEBI" id="CHEBI:90725"/>
        <dbReference type="ChEBI" id="CHEBI:90736"/>
        <dbReference type="EC" id="2.3.1.199"/>
    </reaction>
</comment>
<evidence type="ECO:0000256" key="6">
    <source>
        <dbReference type="ARBA" id="ARBA00022832"/>
    </source>
</evidence>
<evidence type="ECO:0000256" key="5">
    <source>
        <dbReference type="ARBA" id="ARBA00022692"/>
    </source>
</evidence>
<keyword evidence="6 11" id="KW-0276">Fatty acid metabolism</keyword>
<evidence type="ECO:0000256" key="1">
    <source>
        <dbReference type="ARBA" id="ARBA00004141"/>
    </source>
</evidence>
<dbReference type="InterPro" id="IPR030457">
    <property type="entry name" value="ELO_CS"/>
</dbReference>
<keyword evidence="9 11" id="KW-0472">Membrane</keyword>
<reference evidence="12 13" key="1">
    <citation type="submission" date="2020-08" db="EMBL/GenBank/DDBJ databases">
        <authorList>
            <person name="Koutsovoulos G."/>
            <person name="Danchin GJ E."/>
        </authorList>
    </citation>
    <scope>NUCLEOTIDE SEQUENCE [LARGE SCALE GENOMIC DNA]</scope>
</reference>
<comment type="pathway">
    <text evidence="2">Lipid metabolism; fatty acid biosynthesis.</text>
</comment>
<dbReference type="Proteomes" id="UP000580250">
    <property type="component" value="Unassembled WGS sequence"/>
</dbReference>
<evidence type="ECO:0000256" key="8">
    <source>
        <dbReference type="ARBA" id="ARBA00023098"/>
    </source>
</evidence>
<feature type="transmembrane region" description="Helical" evidence="11">
    <location>
        <begin position="163"/>
        <end position="179"/>
    </location>
</feature>
<evidence type="ECO:0000256" key="11">
    <source>
        <dbReference type="RuleBase" id="RU361115"/>
    </source>
</evidence>
<feature type="transmembrane region" description="Helical" evidence="11">
    <location>
        <begin position="224"/>
        <end position="244"/>
    </location>
</feature>
<dbReference type="GO" id="GO:0019367">
    <property type="term" value="P:fatty acid elongation, saturated fatty acid"/>
    <property type="evidence" value="ECO:0007669"/>
    <property type="project" value="TreeGrafter"/>
</dbReference>
<protein>
    <recommendedName>
        <fullName evidence="11">Elongation of very long chain fatty acids protein</fullName>
        <ecNumber evidence="11">2.3.1.199</ecNumber>
    </recommendedName>
    <alternativeName>
        <fullName evidence="11">Very-long-chain 3-oxoacyl-CoA synthase</fullName>
    </alternativeName>
</protein>
<feature type="transmembrane region" description="Helical" evidence="11">
    <location>
        <begin position="191"/>
        <end position="212"/>
    </location>
</feature>
<keyword evidence="8 11" id="KW-0443">Lipid metabolism</keyword>
<evidence type="ECO:0000256" key="9">
    <source>
        <dbReference type="ARBA" id="ARBA00023136"/>
    </source>
</evidence>
<dbReference type="GO" id="GO:0030148">
    <property type="term" value="P:sphingolipid biosynthetic process"/>
    <property type="evidence" value="ECO:0007669"/>
    <property type="project" value="TreeGrafter"/>
</dbReference>
<comment type="subcellular location">
    <subcellularLocation>
        <location evidence="1">Membrane</location>
        <topology evidence="1">Multi-pass membrane protein</topology>
    </subcellularLocation>
</comment>
<accession>A0A6V7VJB4</accession>
<evidence type="ECO:0000256" key="3">
    <source>
        <dbReference type="ARBA" id="ARBA00022516"/>
    </source>
</evidence>
<dbReference type="PROSITE" id="PS01188">
    <property type="entry name" value="ELO"/>
    <property type="match status" value="1"/>
</dbReference>
<evidence type="ECO:0000313" key="12">
    <source>
        <dbReference type="EMBL" id="CAD2174488.1"/>
    </source>
</evidence>
<keyword evidence="7 11" id="KW-1133">Transmembrane helix</keyword>
<sequence>MTFYNNNNTNNFEIWKNSEKYGGSKIYFIPYKYEELWSIEEKLWNAEFTHGMFTKHWHVSIYIVMAYIAGVYSLKKWMEDRKAFDLRLPLFFWNVGLSIFSTCGAWRFGHEFFYVLLNRGFQDSICLSFSPAEPVAFWAMCFALSKIAEFGDTVFLLLRKRPLIFLHWFHHAVVLIYSWHSATELTAAGRWFIQLNYMVHSVMYAYYAAACIGIRAPKWISMSVTAMQTTQMLIGVFISLYVAYLKGTQDINFVCQQSVQNMCICFTIYSAFAVLFTRFFVKAYIQKGERRKITHSNNSVKQE</sequence>
<evidence type="ECO:0000256" key="4">
    <source>
        <dbReference type="ARBA" id="ARBA00022679"/>
    </source>
</evidence>
<feature type="transmembrane region" description="Helical" evidence="11">
    <location>
        <begin position="137"/>
        <end position="158"/>
    </location>
</feature>
<dbReference type="AlphaFoldDB" id="A0A6V7VJB4"/>
<dbReference type="EC" id="2.3.1.199" evidence="11"/>
<evidence type="ECO:0000313" key="13">
    <source>
        <dbReference type="Proteomes" id="UP000580250"/>
    </source>
</evidence>
<comment type="similarity">
    <text evidence="11">Belongs to the ELO family.</text>
</comment>
<proteinExistence type="inferred from homology"/>
<comment type="caution">
    <text evidence="12">The sequence shown here is derived from an EMBL/GenBank/DDBJ whole genome shotgun (WGS) entry which is preliminary data.</text>
</comment>
<dbReference type="EMBL" id="CAJEWN010000236">
    <property type="protein sequence ID" value="CAD2174488.1"/>
    <property type="molecule type" value="Genomic_DNA"/>
</dbReference>
<feature type="transmembrane region" description="Helical" evidence="11">
    <location>
        <begin position="86"/>
        <end position="108"/>
    </location>
</feature>
<evidence type="ECO:0000256" key="7">
    <source>
        <dbReference type="ARBA" id="ARBA00022989"/>
    </source>
</evidence>
<dbReference type="InterPro" id="IPR002076">
    <property type="entry name" value="ELO_fam"/>
</dbReference>
<organism evidence="12 13">
    <name type="scientific">Meloidogyne enterolobii</name>
    <name type="common">Root-knot nematode worm</name>
    <name type="synonym">Meloidogyne mayaguensis</name>
    <dbReference type="NCBI Taxonomy" id="390850"/>
    <lineage>
        <taxon>Eukaryota</taxon>
        <taxon>Metazoa</taxon>
        <taxon>Ecdysozoa</taxon>
        <taxon>Nematoda</taxon>
        <taxon>Chromadorea</taxon>
        <taxon>Rhabditida</taxon>
        <taxon>Tylenchina</taxon>
        <taxon>Tylenchomorpha</taxon>
        <taxon>Tylenchoidea</taxon>
        <taxon>Meloidogynidae</taxon>
        <taxon>Meloidogyninae</taxon>
        <taxon>Meloidogyne</taxon>
    </lineage>
</organism>
<dbReference type="OrthoDB" id="10259681at2759"/>
<dbReference type="GO" id="GO:0034625">
    <property type="term" value="P:fatty acid elongation, monounsaturated fatty acid"/>
    <property type="evidence" value="ECO:0007669"/>
    <property type="project" value="TreeGrafter"/>
</dbReference>
<feature type="transmembrane region" description="Helical" evidence="11">
    <location>
        <begin position="259"/>
        <end position="281"/>
    </location>
</feature>
<name>A0A6V7VJB4_MELEN</name>
<dbReference type="GO" id="GO:0042761">
    <property type="term" value="P:very long-chain fatty acid biosynthetic process"/>
    <property type="evidence" value="ECO:0007669"/>
    <property type="project" value="TreeGrafter"/>
</dbReference>
<dbReference type="GO" id="GO:0005789">
    <property type="term" value="C:endoplasmic reticulum membrane"/>
    <property type="evidence" value="ECO:0007669"/>
    <property type="project" value="TreeGrafter"/>
</dbReference>
<dbReference type="UniPathway" id="UPA00094"/>
<dbReference type="PANTHER" id="PTHR11157:SF5">
    <property type="entry name" value="ELONGATION OF VERY LONG CHAIN FATTY ACIDS PROTEIN"/>
    <property type="match status" value="1"/>
</dbReference>
<keyword evidence="5 11" id="KW-0812">Transmembrane</keyword>
<keyword evidence="4 11" id="KW-0808">Transferase</keyword>
<dbReference type="Pfam" id="PF01151">
    <property type="entry name" value="ELO"/>
    <property type="match status" value="1"/>
</dbReference>